<dbReference type="Proteomes" id="UP001480595">
    <property type="component" value="Unassembled WGS sequence"/>
</dbReference>
<dbReference type="EMBL" id="JAQQWL010000003">
    <property type="protein sequence ID" value="KAK8079179.1"/>
    <property type="molecule type" value="Genomic_DNA"/>
</dbReference>
<dbReference type="InterPro" id="IPR001128">
    <property type="entry name" value="Cyt_P450"/>
</dbReference>
<dbReference type="RefSeq" id="XP_066720250.1">
    <property type="nucleotide sequence ID" value="XM_066854395.1"/>
</dbReference>
<keyword evidence="3" id="KW-0349">Heme</keyword>
<keyword evidence="9" id="KW-1185">Reference proteome</keyword>
<dbReference type="InterPro" id="IPR002403">
    <property type="entry name" value="Cyt_P450_E_grp-IV"/>
</dbReference>
<dbReference type="PANTHER" id="PTHR46206">
    <property type="entry name" value="CYTOCHROME P450"/>
    <property type="match status" value="1"/>
</dbReference>
<gene>
    <name evidence="8" type="ORF">PG994_002986</name>
</gene>
<evidence type="ECO:0000256" key="7">
    <source>
        <dbReference type="ARBA" id="ARBA00023033"/>
    </source>
</evidence>
<dbReference type="Pfam" id="PF00067">
    <property type="entry name" value="p450"/>
    <property type="match status" value="1"/>
</dbReference>
<comment type="caution">
    <text evidence="8">The sequence shown here is derived from an EMBL/GenBank/DDBJ whole genome shotgun (WGS) entry which is preliminary data.</text>
</comment>
<dbReference type="PANTHER" id="PTHR46206:SF1">
    <property type="entry name" value="P450, PUTATIVE (EUROFUNG)-RELATED"/>
    <property type="match status" value="1"/>
</dbReference>
<name>A0ABR1W6S8_9PEZI</name>
<comment type="similarity">
    <text evidence="2">Belongs to the cytochrome P450 family.</text>
</comment>
<dbReference type="Gene3D" id="1.10.630.10">
    <property type="entry name" value="Cytochrome P450"/>
    <property type="match status" value="1"/>
</dbReference>
<accession>A0ABR1W6S8</accession>
<evidence type="ECO:0000256" key="4">
    <source>
        <dbReference type="ARBA" id="ARBA00022723"/>
    </source>
</evidence>
<reference evidence="8 9" key="1">
    <citation type="submission" date="2023-01" db="EMBL/GenBank/DDBJ databases">
        <title>Analysis of 21 Apiospora genomes using comparative genomics revels a genus with tremendous synthesis potential of carbohydrate active enzymes and secondary metabolites.</title>
        <authorList>
            <person name="Sorensen T."/>
        </authorList>
    </citation>
    <scope>NUCLEOTIDE SEQUENCE [LARGE SCALE GENOMIC DNA]</scope>
    <source>
        <strain evidence="8 9">CBS 135458</strain>
    </source>
</reference>
<evidence type="ECO:0000256" key="6">
    <source>
        <dbReference type="ARBA" id="ARBA00023004"/>
    </source>
</evidence>
<comment type="cofactor">
    <cofactor evidence="1">
        <name>heme</name>
        <dbReference type="ChEBI" id="CHEBI:30413"/>
    </cofactor>
</comment>
<evidence type="ECO:0008006" key="10">
    <source>
        <dbReference type="Google" id="ProtNLM"/>
    </source>
</evidence>
<keyword evidence="4" id="KW-0479">Metal-binding</keyword>
<evidence type="ECO:0000256" key="5">
    <source>
        <dbReference type="ARBA" id="ARBA00023002"/>
    </source>
</evidence>
<dbReference type="InterPro" id="IPR036396">
    <property type="entry name" value="Cyt_P450_sf"/>
</dbReference>
<dbReference type="GeneID" id="92087458"/>
<sequence>MANVLSIIAAGIFCCWVLWMFLSSSGPRLPTGLPIIGAREGDWFPYWQATLRNSLDVHKAALDGYKQYPNQAALLPVAGPGGANFIVLPASETQFVTDQPDSVLNLRAVIKEGLLYRHTVADQFIISNAAHQHLITTTLTNQIGNLLSALNDETAFCFEQIWGTDTEHFRDVGVWDTLGKVVGGVTNRAFVGLPYCRDPALLSAGLNFARCLPLSARFLSFVWDPLKPLASPFFTLPNRYFESRFTNILLPEIHRRLQHRSDHMNNPKTRDEKYVAEKNDFLQWSIEQALASGDARMWKPRTLAGRVLLLNLVSIHTSSLTVTNLVLDLVSSQAAVLDELRDEIKTVLAETQGVWTKTAMYRMVKLDSVFRESARLNTLTAVALRRVVVAREGLTTPSGLHIPHGNFCAVPSLAVLTDPDKYPPAVDRFDPFRFVDRRRAVDTGQRLPDHIERARMSFAATGNDYLAFGNGRQACPGRFFAGAELKLMLAYVLLHYDFEMLPARPGDSWVGILRVPSPSAKIRVRRRRPEDVPAFRFPEHNVDWTE</sequence>
<evidence type="ECO:0000256" key="1">
    <source>
        <dbReference type="ARBA" id="ARBA00001971"/>
    </source>
</evidence>
<evidence type="ECO:0000256" key="3">
    <source>
        <dbReference type="ARBA" id="ARBA00022617"/>
    </source>
</evidence>
<evidence type="ECO:0000313" key="8">
    <source>
        <dbReference type="EMBL" id="KAK8079179.1"/>
    </source>
</evidence>
<keyword evidence="6" id="KW-0408">Iron</keyword>
<evidence type="ECO:0000313" key="9">
    <source>
        <dbReference type="Proteomes" id="UP001480595"/>
    </source>
</evidence>
<keyword evidence="5" id="KW-0560">Oxidoreductase</keyword>
<keyword evidence="7" id="KW-0503">Monooxygenase</keyword>
<organism evidence="8 9">
    <name type="scientific">Apiospora phragmitis</name>
    <dbReference type="NCBI Taxonomy" id="2905665"/>
    <lineage>
        <taxon>Eukaryota</taxon>
        <taxon>Fungi</taxon>
        <taxon>Dikarya</taxon>
        <taxon>Ascomycota</taxon>
        <taxon>Pezizomycotina</taxon>
        <taxon>Sordariomycetes</taxon>
        <taxon>Xylariomycetidae</taxon>
        <taxon>Amphisphaeriales</taxon>
        <taxon>Apiosporaceae</taxon>
        <taxon>Apiospora</taxon>
    </lineage>
</organism>
<dbReference type="PRINTS" id="PR00465">
    <property type="entry name" value="EP450IV"/>
</dbReference>
<dbReference type="CDD" id="cd11041">
    <property type="entry name" value="CYP503A1-like"/>
    <property type="match status" value="1"/>
</dbReference>
<evidence type="ECO:0000256" key="2">
    <source>
        <dbReference type="ARBA" id="ARBA00010617"/>
    </source>
</evidence>
<proteinExistence type="inferred from homology"/>
<protein>
    <recommendedName>
        <fullName evidence="10">Cytochrome P450</fullName>
    </recommendedName>
</protein>
<dbReference type="SUPFAM" id="SSF48264">
    <property type="entry name" value="Cytochrome P450"/>
    <property type="match status" value="1"/>
</dbReference>